<dbReference type="Gene3D" id="2.40.10.10">
    <property type="entry name" value="Trypsin-like serine proteases"/>
    <property type="match status" value="1"/>
</dbReference>
<dbReference type="GO" id="GO:0004252">
    <property type="term" value="F:serine-type endopeptidase activity"/>
    <property type="evidence" value="ECO:0007669"/>
    <property type="project" value="UniProtKB-EC"/>
</dbReference>
<dbReference type="PANTHER" id="PTHR24276">
    <property type="entry name" value="POLYSERASE-RELATED"/>
    <property type="match status" value="1"/>
</dbReference>
<gene>
    <name evidence="15" type="primary">Dper\GL24175</name>
    <name evidence="15" type="ORF">Dper_GL24175</name>
</gene>
<dbReference type="FunFam" id="2.40.10.10:FF:000120">
    <property type="entry name" value="Putative serine protease"/>
    <property type="match status" value="1"/>
</dbReference>
<evidence type="ECO:0000256" key="8">
    <source>
        <dbReference type="ARBA" id="ARBA00022825"/>
    </source>
</evidence>
<dbReference type="Pfam" id="PF00089">
    <property type="entry name" value="Trypsin"/>
    <property type="match status" value="1"/>
</dbReference>
<dbReference type="STRING" id="7234.B4GUS4"/>
<dbReference type="OMA" id="TAHHCIV"/>
<evidence type="ECO:0000256" key="12">
    <source>
        <dbReference type="ARBA" id="ARBA00052079"/>
    </source>
</evidence>
<evidence type="ECO:0000256" key="9">
    <source>
        <dbReference type="ARBA" id="ARBA00023145"/>
    </source>
</evidence>
<dbReference type="CDD" id="cd00190">
    <property type="entry name" value="Tryp_SPc"/>
    <property type="match status" value="1"/>
</dbReference>
<evidence type="ECO:0000256" key="2">
    <source>
        <dbReference type="ARBA" id="ARBA00022659"/>
    </source>
</evidence>
<comment type="catalytic activity">
    <reaction evidence="11">
        <text>Preferential cleavage: Arg-|-Xaa, Lys-|-Xaa.</text>
        <dbReference type="EC" id="3.4.21.4"/>
    </reaction>
</comment>
<dbReference type="HOGENOM" id="CLU_006842_7_1_1"/>
<evidence type="ECO:0000256" key="7">
    <source>
        <dbReference type="ARBA" id="ARBA00022820"/>
    </source>
</evidence>
<keyword evidence="2" id="KW-0768">Sushi</keyword>
<evidence type="ECO:0000256" key="3">
    <source>
        <dbReference type="ARBA" id="ARBA00022670"/>
    </source>
</evidence>
<evidence type="ECO:0000313" key="16">
    <source>
        <dbReference type="Proteomes" id="UP000008744"/>
    </source>
</evidence>
<name>B4GUS4_DROPE</name>
<keyword evidence="8" id="KW-0720">Serine protease</keyword>
<dbReference type="InterPro" id="IPR001254">
    <property type="entry name" value="Trypsin_dom"/>
</dbReference>
<evidence type="ECO:0000256" key="1">
    <source>
        <dbReference type="ARBA" id="ARBA00007664"/>
    </source>
</evidence>
<evidence type="ECO:0000313" key="15">
    <source>
        <dbReference type="EMBL" id="EDW26357.1"/>
    </source>
</evidence>
<dbReference type="GO" id="GO:0007586">
    <property type="term" value="P:digestion"/>
    <property type="evidence" value="ECO:0007669"/>
    <property type="project" value="UniProtKB-KW"/>
</dbReference>
<reference evidence="15 16" key="1">
    <citation type="journal article" date="2007" name="Nature">
        <title>Evolution of genes and genomes on the Drosophila phylogeny.</title>
        <authorList>
            <consortium name="Drosophila 12 Genomes Consortium"/>
            <person name="Clark A.G."/>
            <person name="Eisen M.B."/>
            <person name="Smith D.R."/>
            <person name="Bergman C.M."/>
            <person name="Oliver B."/>
            <person name="Markow T.A."/>
            <person name="Kaufman T.C."/>
            <person name="Kellis M."/>
            <person name="Gelbart W."/>
            <person name="Iyer V.N."/>
            <person name="Pollard D.A."/>
            <person name="Sackton T.B."/>
            <person name="Larracuente A.M."/>
            <person name="Singh N.D."/>
            <person name="Abad J.P."/>
            <person name="Abt D.N."/>
            <person name="Adryan B."/>
            <person name="Aguade M."/>
            <person name="Akashi H."/>
            <person name="Anderson W.W."/>
            <person name="Aquadro C.F."/>
            <person name="Ardell D.H."/>
            <person name="Arguello R."/>
            <person name="Artieri C.G."/>
            <person name="Barbash D.A."/>
            <person name="Barker D."/>
            <person name="Barsanti P."/>
            <person name="Batterham P."/>
            <person name="Batzoglou S."/>
            <person name="Begun D."/>
            <person name="Bhutkar A."/>
            <person name="Blanco E."/>
            <person name="Bosak S.A."/>
            <person name="Bradley R.K."/>
            <person name="Brand A.D."/>
            <person name="Brent M.R."/>
            <person name="Brooks A.N."/>
            <person name="Brown R.H."/>
            <person name="Butlin R.K."/>
            <person name="Caggese C."/>
            <person name="Calvi B.R."/>
            <person name="Bernardo de Carvalho A."/>
            <person name="Caspi A."/>
            <person name="Castrezana S."/>
            <person name="Celniker S.E."/>
            <person name="Chang J.L."/>
            <person name="Chapple C."/>
            <person name="Chatterji S."/>
            <person name="Chinwalla A."/>
            <person name="Civetta A."/>
            <person name="Clifton S.W."/>
            <person name="Comeron J.M."/>
            <person name="Costello J.C."/>
            <person name="Coyne J.A."/>
            <person name="Daub J."/>
            <person name="David R.G."/>
            <person name="Delcher A.L."/>
            <person name="Delehaunty K."/>
            <person name="Do C.B."/>
            <person name="Ebling H."/>
            <person name="Edwards K."/>
            <person name="Eickbush T."/>
            <person name="Evans J.D."/>
            <person name="Filipski A."/>
            <person name="Findeiss S."/>
            <person name="Freyhult E."/>
            <person name="Fulton L."/>
            <person name="Fulton R."/>
            <person name="Garcia A.C."/>
            <person name="Gardiner A."/>
            <person name="Garfield D.A."/>
            <person name="Garvin B.E."/>
            <person name="Gibson G."/>
            <person name="Gilbert D."/>
            <person name="Gnerre S."/>
            <person name="Godfrey J."/>
            <person name="Good R."/>
            <person name="Gotea V."/>
            <person name="Gravely B."/>
            <person name="Greenberg A.J."/>
            <person name="Griffiths-Jones S."/>
            <person name="Gross S."/>
            <person name="Guigo R."/>
            <person name="Gustafson E.A."/>
            <person name="Haerty W."/>
            <person name="Hahn M.W."/>
            <person name="Halligan D.L."/>
            <person name="Halpern A.L."/>
            <person name="Halter G.M."/>
            <person name="Han M.V."/>
            <person name="Heger A."/>
            <person name="Hillier L."/>
            <person name="Hinrichs A.S."/>
            <person name="Holmes I."/>
            <person name="Hoskins R.A."/>
            <person name="Hubisz M.J."/>
            <person name="Hultmark D."/>
            <person name="Huntley M.A."/>
            <person name="Jaffe D.B."/>
            <person name="Jagadeeshan S."/>
            <person name="Jeck W.R."/>
            <person name="Johnson J."/>
            <person name="Jones C.D."/>
            <person name="Jordan W.C."/>
            <person name="Karpen G.H."/>
            <person name="Kataoka E."/>
            <person name="Keightley P.D."/>
            <person name="Kheradpour P."/>
            <person name="Kirkness E.F."/>
            <person name="Koerich L.B."/>
            <person name="Kristiansen K."/>
            <person name="Kudrna D."/>
            <person name="Kulathinal R.J."/>
            <person name="Kumar S."/>
            <person name="Kwok R."/>
            <person name="Lander E."/>
            <person name="Langley C.H."/>
            <person name="Lapoint R."/>
            <person name="Lazzaro B.P."/>
            <person name="Lee S.J."/>
            <person name="Levesque L."/>
            <person name="Li R."/>
            <person name="Lin C.F."/>
            <person name="Lin M.F."/>
            <person name="Lindblad-Toh K."/>
            <person name="Llopart A."/>
            <person name="Long M."/>
            <person name="Low L."/>
            <person name="Lozovsky E."/>
            <person name="Lu J."/>
            <person name="Luo M."/>
            <person name="Machado C.A."/>
            <person name="Makalowski W."/>
            <person name="Marzo M."/>
            <person name="Matsuda M."/>
            <person name="Matzkin L."/>
            <person name="McAllister B."/>
            <person name="McBride C.S."/>
            <person name="McKernan B."/>
            <person name="McKernan K."/>
            <person name="Mendez-Lago M."/>
            <person name="Minx P."/>
            <person name="Mollenhauer M.U."/>
            <person name="Montooth K."/>
            <person name="Mount S.M."/>
            <person name="Mu X."/>
            <person name="Myers E."/>
            <person name="Negre B."/>
            <person name="Newfeld S."/>
            <person name="Nielsen R."/>
            <person name="Noor M.A."/>
            <person name="O'Grady P."/>
            <person name="Pachter L."/>
            <person name="Papaceit M."/>
            <person name="Parisi M.J."/>
            <person name="Parisi M."/>
            <person name="Parts L."/>
            <person name="Pedersen J.S."/>
            <person name="Pesole G."/>
            <person name="Phillippy A.M."/>
            <person name="Ponting C.P."/>
            <person name="Pop M."/>
            <person name="Porcelli D."/>
            <person name="Powell J.R."/>
            <person name="Prohaska S."/>
            <person name="Pruitt K."/>
            <person name="Puig M."/>
            <person name="Quesneville H."/>
            <person name="Ram K.R."/>
            <person name="Rand D."/>
            <person name="Rasmussen M.D."/>
            <person name="Reed L.K."/>
            <person name="Reenan R."/>
            <person name="Reily A."/>
            <person name="Remington K.A."/>
            <person name="Rieger T.T."/>
            <person name="Ritchie M.G."/>
            <person name="Robin C."/>
            <person name="Rogers Y.H."/>
            <person name="Rohde C."/>
            <person name="Rozas J."/>
            <person name="Rubenfield M.J."/>
            <person name="Ruiz A."/>
            <person name="Russo S."/>
            <person name="Salzberg S.L."/>
            <person name="Sanchez-Gracia A."/>
            <person name="Saranga D.J."/>
            <person name="Sato H."/>
            <person name="Schaeffer S.W."/>
            <person name="Schatz M.C."/>
            <person name="Schlenke T."/>
            <person name="Schwartz R."/>
            <person name="Segarra C."/>
            <person name="Singh R.S."/>
            <person name="Sirot L."/>
            <person name="Sirota M."/>
            <person name="Sisneros N.B."/>
            <person name="Smith C.D."/>
            <person name="Smith T.F."/>
            <person name="Spieth J."/>
            <person name="Stage D.E."/>
            <person name="Stark A."/>
            <person name="Stephan W."/>
            <person name="Strausberg R.L."/>
            <person name="Strempel S."/>
            <person name="Sturgill D."/>
            <person name="Sutton G."/>
            <person name="Sutton G.G."/>
            <person name="Tao W."/>
            <person name="Teichmann S."/>
            <person name="Tobari Y.N."/>
            <person name="Tomimura Y."/>
            <person name="Tsolas J.M."/>
            <person name="Valente V.L."/>
            <person name="Venter E."/>
            <person name="Venter J.C."/>
            <person name="Vicario S."/>
            <person name="Vieira F.G."/>
            <person name="Vilella A.J."/>
            <person name="Villasante A."/>
            <person name="Walenz B."/>
            <person name="Wang J."/>
            <person name="Wasserman M."/>
            <person name="Watts T."/>
            <person name="Wilson D."/>
            <person name="Wilson R.K."/>
            <person name="Wing R.A."/>
            <person name="Wolfner M.F."/>
            <person name="Wong A."/>
            <person name="Wong G.K."/>
            <person name="Wu C.I."/>
            <person name="Wu G."/>
            <person name="Yamamoto D."/>
            <person name="Yang H.P."/>
            <person name="Yang S.P."/>
            <person name="Yorke J.A."/>
            <person name="Yoshida K."/>
            <person name="Zdobnov E."/>
            <person name="Zhang P."/>
            <person name="Zhang Y."/>
            <person name="Zimin A.V."/>
            <person name="Baldwin J."/>
            <person name="Abdouelleil A."/>
            <person name="Abdulkadir J."/>
            <person name="Abebe A."/>
            <person name="Abera B."/>
            <person name="Abreu J."/>
            <person name="Acer S.C."/>
            <person name="Aftuck L."/>
            <person name="Alexander A."/>
            <person name="An P."/>
            <person name="Anderson E."/>
            <person name="Anderson S."/>
            <person name="Arachi H."/>
            <person name="Azer M."/>
            <person name="Bachantsang P."/>
            <person name="Barry A."/>
            <person name="Bayul T."/>
            <person name="Berlin A."/>
            <person name="Bessette D."/>
            <person name="Bloom T."/>
            <person name="Blye J."/>
            <person name="Boguslavskiy L."/>
            <person name="Bonnet C."/>
            <person name="Boukhgalter B."/>
            <person name="Bourzgui I."/>
            <person name="Brown A."/>
            <person name="Cahill P."/>
            <person name="Channer S."/>
            <person name="Cheshatsang Y."/>
            <person name="Chuda L."/>
            <person name="Citroen M."/>
            <person name="Collymore A."/>
            <person name="Cooke P."/>
            <person name="Costello M."/>
            <person name="D'Aco K."/>
            <person name="Daza R."/>
            <person name="De Haan G."/>
            <person name="DeGray S."/>
            <person name="DeMaso C."/>
            <person name="Dhargay N."/>
            <person name="Dooley K."/>
            <person name="Dooley E."/>
            <person name="Doricent M."/>
            <person name="Dorje P."/>
            <person name="Dorjee K."/>
            <person name="Dupes A."/>
            <person name="Elong R."/>
            <person name="Falk J."/>
            <person name="Farina A."/>
            <person name="Faro S."/>
            <person name="Ferguson D."/>
            <person name="Fisher S."/>
            <person name="Foley C.D."/>
            <person name="Franke A."/>
            <person name="Friedrich D."/>
            <person name="Gadbois L."/>
            <person name="Gearin G."/>
            <person name="Gearin C.R."/>
            <person name="Giannoukos G."/>
            <person name="Goode T."/>
            <person name="Graham J."/>
            <person name="Grandbois E."/>
            <person name="Grewal S."/>
            <person name="Gyaltsen K."/>
            <person name="Hafez N."/>
            <person name="Hagos B."/>
            <person name="Hall J."/>
            <person name="Henson C."/>
            <person name="Hollinger A."/>
            <person name="Honan T."/>
            <person name="Huard M.D."/>
            <person name="Hughes L."/>
            <person name="Hurhula B."/>
            <person name="Husby M.E."/>
            <person name="Kamat A."/>
            <person name="Kanga B."/>
            <person name="Kashin S."/>
            <person name="Khazanovich D."/>
            <person name="Kisner P."/>
            <person name="Lance K."/>
            <person name="Lara M."/>
            <person name="Lee W."/>
            <person name="Lennon N."/>
            <person name="Letendre F."/>
            <person name="LeVine R."/>
            <person name="Lipovsky A."/>
            <person name="Liu X."/>
            <person name="Liu J."/>
            <person name="Liu S."/>
            <person name="Lokyitsang T."/>
            <person name="Lokyitsang Y."/>
            <person name="Lubonja R."/>
            <person name="Lui A."/>
            <person name="MacDonald P."/>
            <person name="Magnisalis V."/>
            <person name="Maru K."/>
            <person name="Matthews C."/>
            <person name="McCusker W."/>
            <person name="McDonough S."/>
            <person name="Mehta T."/>
            <person name="Meldrim J."/>
            <person name="Meneus L."/>
            <person name="Mihai O."/>
            <person name="Mihalev A."/>
            <person name="Mihova T."/>
            <person name="Mittelman R."/>
            <person name="Mlenga V."/>
            <person name="Montmayeur A."/>
            <person name="Mulrain L."/>
            <person name="Navidi A."/>
            <person name="Naylor J."/>
            <person name="Negash T."/>
            <person name="Nguyen T."/>
            <person name="Nguyen N."/>
            <person name="Nicol R."/>
            <person name="Norbu C."/>
            <person name="Norbu N."/>
            <person name="Novod N."/>
            <person name="O'Neill B."/>
            <person name="Osman S."/>
            <person name="Markiewicz E."/>
            <person name="Oyono O.L."/>
            <person name="Patti C."/>
            <person name="Phunkhang P."/>
            <person name="Pierre F."/>
            <person name="Priest M."/>
            <person name="Raghuraman S."/>
            <person name="Rege F."/>
            <person name="Reyes R."/>
            <person name="Rise C."/>
            <person name="Rogov P."/>
            <person name="Ross K."/>
            <person name="Ryan E."/>
            <person name="Settipalli S."/>
            <person name="Shea T."/>
            <person name="Sherpa N."/>
            <person name="Shi L."/>
            <person name="Shih D."/>
            <person name="Sparrow T."/>
            <person name="Spaulding J."/>
            <person name="Stalker J."/>
            <person name="Stange-Thomann N."/>
            <person name="Stavropoulos S."/>
            <person name="Stone C."/>
            <person name="Strader C."/>
            <person name="Tesfaye S."/>
            <person name="Thomson T."/>
            <person name="Thoulutsang Y."/>
            <person name="Thoulutsang D."/>
            <person name="Topham K."/>
            <person name="Topping I."/>
            <person name="Tsamla T."/>
            <person name="Vassiliev H."/>
            <person name="Vo A."/>
            <person name="Wangchuk T."/>
            <person name="Wangdi T."/>
            <person name="Weiand M."/>
            <person name="Wilkinson J."/>
            <person name="Wilson A."/>
            <person name="Yadav S."/>
            <person name="Young G."/>
            <person name="Yu Q."/>
            <person name="Zembek L."/>
            <person name="Zhong D."/>
            <person name="Zimmer A."/>
            <person name="Zwirko Z."/>
            <person name="Jaffe D.B."/>
            <person name="Alvarez P."/>
            <person name="Brockman W."/>
            <person name="Butler J."/>
            <person name="Chin C."/>
            <person name="Gnerre S."/>
            <person name="Grabherr M."/>
            <person name="Kleber M."/>
            <person name="Mauceli E."/>
            <person name="MacCallum I."/>
        </authorList>
    </citation>
    <scope>NUCLEOTIDE SEQUENCE [LARGE SCALE GENOMIC DNA]</scope>
    <source>
        <strain evidence="16">MSH-3 / Tucson 14011-0111.49</strain>
    </source>
</reference>
<dbReference type="SUPFAM" id="SSF50494">
    <property type="entry name" value="Trypsin-like serine proteases"/>
    <property type="match status" value="1"/>
</dbReference>
<protein>
    <submittedName>
        <fullName evidence="15">GL24175</fullName>
    </submittedName>
</protein>
<comment type="similarity">
    <text evidence="1">Belongs to the peptidase S1 family.</text>
</comment>
<keyword evidence="10" id="KW-1015">Disulfide bond</keyword>
<dbReference type="PhylomeDB" id="B4GUS4"/>
<dbReference type="PROSITE" id="PS50240">
    <property type="entry name" value="TRYPSIN_DOM"/>
    <property type="match status" value="1"/>
</dbReference>
<accession>B4GUS4</accession>
<dbReference type="eggNOG" id="KOG3627">
    <property type="taxonomic scope" value="Eukaryota"/>
</dbReference>
<dbReference type="GO" id="GO:0006508">
    <property type="term" value="P:proteolysis"/>
    <property type="evidence" value="ECO:0007669"/>
    <property type="project" value="UniProtKB-KW"/>
</dbReference>
<keyword evidence="16" id="KW-1185">Reference proteome</keyword>
<organism evidence="16">
    <name type="scientific">Drosophila persimilis</name>
    <name type="common">Fruit fly</name>
    <dbReference type="NCBI Taxonomy" id="7234"/>
    <lineage>
        <taxon>Eukaryota</taxon>
        <taxon>Metazoa</taxon>
        <taxon>Ecdysozoa</taxon>
        <taxon>Arthropoda</taxon>
        <taxon>Hexapoda</taxon>
        <taxon>Insecta</taxon>
        <taxon>Pterygota</taxon>
        <taxon>Neoptera</taxon>
        <taxon>Endopterygota</taxon>
        <taxon>Diptera</taxon>
        <taxon>Brachycera</taxon>
        <taxon>Muscomorpha</taxon>
        <taxon>Ephydroidea</taxon>
        <taxon>Drosophilidae</taxon>
        <taxon>Drosophila</taxon>
        <taxon>Sophophora</taxon>
    </lineage>
</organism>
<evidence type="ECO:0000259" key="14">
    <source>
        <dbReference type="PROSITE" id="PS50240"/>
    </source>
</evidence>
<keyword evidence="7" id="KW-0353">Hemolymph clotting</keyword>
<proteinExistence type="inferred from homology"/>
<feature type="signal peptide" evidence="13">
    <location>
        <begin position="1"/>
        <end position="26"/>
    </location>
</feature>
<keyword evidence="3" id="KW-0645">Protease</keyword>
<comment type="catalytic activity">
    <reaction evidence="12">
        <text>Selective cleavage of 103-Arg-|-Ser-104 and 124-Ile-|-Ile-125 bonds in Limulus clotting factor B to form activated factor B. Cleavage of -Pro-Arg-|-Xaa- bonds in synthetic substrates.</text>
        <dbReference type="EC" id="3.4.21.84"/>
    </reaction>
</comment>
<dbReference type="SMR" id="B4GUS4"/>
<dbReference type="PRINTS" id="PR00722">
    <property type="entry name" value="CHYMOTRYPSIN"/>
</dbReference>
<dbReference type="OrthoDB" id="10059102at2759"/>
<dbReference type="PANTHER" id="PTHR24276:SF97">
    <property type="entry name" value="GH13245P2-RELATED"/>
    <property type="match status" value="1"/>
</dbReference>
<dbReference type="GO" id="GO:0042381">
    <property type="term" value="P:hemolymph coagulation"/>
    <property type="evidence" value="ECO:0007669"/>
    <property type="project" value="UniProtKB-KW"/>
</dbReference>
<evidence type="ECO:0000256" key="6">
    <source>
        <dbReference type="ARBA" id="ARBA00022801"/>
    </source>
</evidence>
<evidence type="ECO:0000256" key="13">
    <source>
        <dbReference type="SAM" id="SignalP"/>
    </source>
</evidence>
<sequence>MDCRPTGSVIGIAVFAWLWLLAAGRGQPQSLTLGGYQQYQQTATLGGYFLDNGTHYLLYERPRVTRPSFLPLSHFGNISSNPGVNALETLDYLPTRIVNGKRIKCSRAPYQCAISYQKYFICGCVILNRSWILTAHHCIVGAAGNYQVRAGTSQQRRGGQLRNVKKIVAHAGYSDYTMRNDLAMMKLSKPLKYNRCLKPVRLPSRKIRRFPRCYLVSGWGLTSANAQNVQRYLRGVRVCKVRRGKCQKKYKGTGVKIYKDMICAASPGKDSCSGDSGGPLVHGNILYGVVSFGIGCANRKYPGVYVNVKRYVPWIKKVMRKY</sequence>
<keyword evidence="6" id="KW-0378">Hydrolase</keyword>
<dbReference type="MEROPS" id="S01.A17"/>
<evidence type="ECO:0000256" key="4">
    <source>
        <dbReference type="ARBA" id="ARBA00022729"/>
    </source>
</evidence>
<evidence type="ECO:0000256" key="11">
    <source>
        <dbReference type="ARBA" id="ARBA00036320"/>
    </source>
</evidence>
<dbReference type="InterPro" id="IPR033116">
    <property type="entry name" value="TRYPSIN_SER"/>
</dbReference>
<dbReference type="InterPro" id="IPR043504">
    <property type="entry name" value="Peptidase_S1_PA_chymotrypsin"/>
</dbReference>
<dbReference type="InterPro" id="IPR001314">
    <property type="entry name" value="Peptidase_S1A"/>
</dbReference>
<feature type="domain" description="Peptidase S1" evidence="14">
    <location>
        <begin position="97"/>
        <end position="320"/>
    </location>
</feature>
<keyword evidence="4 13" id="KW-0732">Signal</keyword>
<dbReference type="PROSITE" id="PS00135">
    <property type="entry name" value="TRYPSIN_SER"/>
    <property type="match status" value="1"/>
</dbReference>
<dbReference type="AlphaFoldDB" id="B4GUS4"/>
<feature type="chain" id="PRO_5002807527" evidence="13">
    <location>
        <begin position="27"/>
        <end position="322"/>
    </location>
</feature>
<dbReference type="InterPro" id="IPR009003">
    <property type="entry name" value="Peptidase_S1_PA"/>
</dbReference>
<dbReference type="EMBL" id="CH479191">
    <property type="protein sequence ID" value="EDW26357.1"/>
    <property type="molecule type" value="Genomic_DNA"/>
</dbReference>
<dbReference type="Proteomes" id="UP000008744">
    <property type="component" value="Unassembled WGS sequence"/>
</dbReference>
<evidence type="ECO:0000256" key="5">
    <source>
        <dbReference type="ARBA" id="ARBA00022757"/>
    </source>
</evidence>
<keyword evidence="5" id="KW-0222">Digestion</keyword>
<evidence type="ECO:0000256" key="10">
    <source>
        <dbReference type="ARBA" id="ARBA00023157"/>
    </source>
</evidence>
<dbReference type="SMART" id="SM00020">
    <property type="entry name" value="Tryp_SPc"/>
    <property type="match status" value="1"/>
</dbReference>
<dbReference type="KEGG" id="dpe:6597175"/>
<keyword evidence="9" id="KW-0865">Zymogen</keyword>
<dbReference type="InterPro" id="IPR050430">
    <property type="entry name" value="Peptidase_S1"/>
</dbReference>